<accession>A0A2T0R442</accession>
<proteinExistence type="predicted"/>
<dbReference type="OrthoDB" id="8478472at2"/>
<dbReference type="PANTHER" id="PTHR39420">
    <property type="match status" value="1"/>
</dbReference>
<feature type="compositionally biased region" description="Gly residues" evidence="1">
    <location>
        <begin position="496"/>
        <end position="506"/>
    </location>
</feature>
<comment type="caution">
    <text evidence="2">The sequence shown here is derived from an EMBL/GenBank/DDBJ whole genome shotgun (WGS) entry which is preliminary data.</text>
</comment>
<dbReference type="InterPro" id="IPR018766">
    <property type="entry name" value="Zinicin_2"/>
</dbReference>
<feature type="region of interest" description="Disordered" evidence="1">
    <location>
        <begin position="1"/>
        <end position="105"/>
    </location>
</feature>
<dbReference type="Proteomes" id="UP000238083">
    <property type="component" value="Unassembled WGS sequence"/>
</dbReference>
<feature type="compositionally biased region" description="Gly residues" evidence="1">
    <location>
        <begin position="522"/>
        <end position="532"/>
    </location>
</feature>
<feature type="compositionally biased region" description="Gly residues" evidence="1">
    <location>
        <begin position="83"/>
        <end position="105"/>
    </location>
</feature>
<feature type="compositionally biased region" description="Basic and acidic residues" evidence="1">
    <location>
        <begin position="28"/>
        <end position="45"/>
    </location>
</feature>
<name>A0A2T0R442_9ACTN</name>
<dbReference type="InterPro" id="IPR042271">
    <property type="entry name" value="Zinicin_2_N"/>
</dbReference>
<dbReference type="NCBIfam" id="TIGR03624">
    <property type="entry name" value="putative hydrolase"/>
    <property type="match status" value="1"/>
</dbReference>
<evidence type="ECO:0000313" key="2">
    <source>
        <dbReference type="EMBL" id="PRY15114.1"/>
    </source>
</evidence>
<dbReference type="PANTHER" id="PTHR39420:SF2">
    <property type="entry name" value="HYDROLASE"/>
    <property type="match status" value="1"/>
</dbReference>
<dbReference type="GO" id="GO:0016787">
    <property type="term" value="F:hydrolase activity"/>
    <property type="evidence" value="ECO:0007669"/>
    <property type="project" value="UniProtKB-KW"/>
</dbReference>
<reference evidence="2 3" key="1">
    <citation type="submission" date="2018-03" db="EMBL/GenBank/DDBJ databases">
        <title>Genomic Encyclopedia of Archaeal and Bacterial Type Strains, Phase II (KMG-II): from individual species to whole genera.</title>
        <authorList>
            <person name="Goeker M."/>
        </authorList>
    </citation>
    <scope>NUCLEOTIDE SEQUENCE [LARGE SCALE GENOMIC DNA]</scope>
    <source>
        <strain evidence="2 3">DSM 19711</strain>
    </source>
</reference>
<protein>
    <submittedName>
        <fullName evidence="2">Putative hydrolase</fullName>
    </submittedName>
</protein>
<dbReference type="Pfam" id="PF10103">
    <property type="entry name" value="Zincin_2"/>
    <property type="match status" value="1"/>
</dbReference>
<dbReference type="SUPFAM" id="SSF55486">
    <property type="entry name" value="Metalloproteases ('zincins'), catalytic domain"/>
    <property type="match status" value="1"/>
</dbReference>
<evidence type="ECO:0000256" key="1">
    <source>
        <dbReference type="SAM" id="MobiDB-lite"/>
    </source>
</evidence>
<evidence type="ECO:0000313" key="3">
    <source>
        <dbReference type="Proteomes" id="UP000238083"/>
    </source>
</evidence>
<dbReference type="RefSeq" id="WP_106210277.1">
    <property type="nucleotide sequence ID" value="NZ_PVZF01000005.1"/>
</dbReference>
<keyword evidence="3" id="KW-1185">Reference proteome</keyword>
<dbReference type="Gene3D" id="1.20.150.30">
    <property type="entry name" value="Zincin-like metallopeptidase, N-terminal domain"/>
    <property type="match status" value="1"/>
</dbReference>
<organism evidence="2 3">
    <name type="scientific">Kineococcus rhizosphaerae</name>
    <dbReference type="NCBI Taxonomy" id="559628"/>
    <lineage>
        <taxon>Bacteria</taxon>
        <taxon>Bacillati</taxon>
        <taxon>Actinomycetota</taxon>
        <taxon>Actinomycetes</taxon>
        <taxon>Kineosporiales</taxon>
        <taxon>Kineosporiaceae</taxon>
        <taxon>Kineococcus</taxon>
    </lineage>
</organism>
<keyword evidence="2" id="KW-0378">Hydrolase</keyword>
<feature type="region of interest" description="Disordered" evidence="1">
    <location>
        <begin position="492"/>
        <end position="541"/>
    </location>
</feature>
<dbReference type="AlphaFoldDB" id="A0A2T0R442"/>
<dbReference type="EMBL" id="PVZF01000005">
    <property type="protein sequence ID" value="PRY15114.1"/>
    <property type="molecule type" value="Genomic_DNA"/>
</dbReference>
<gene>
    <name evidence="2" type="ORF">CLV37_10540</name>
</gene>
<feature type="compositionally biased region" description="Basic and acidic residues" evidence="1">
    <location>
        <begin position="1"/>
        <end position="12"/>
    </location>
</feature>
<sequence length="541" mass="56934">MDQRDDDGRERPEDGDEGTGRQDSGPQDEGRHEDRHDDQRDDQRRGGQPGFRPSGTPDKRREPTSGTGSGGSGNPLEDLLGPLLGGLGGQGAGGQFPGFPGGLPQGIPGFGEAGFDPAVMGQVLAQLQKFLSNPSDAPVNWDVAHDLARQAAAAKGDPTPHAVDRREVEDALRVADLWLDGVTDLAQAATSLEAWSRAEWVEKTMPVWRQLVEPIAANVAAAMGDAMAAQAPPEMAAMIGQAGAMLRQVGGGVFGMQVGQAIGQLAGEVLSTTDVGLPLAPTGRAALLPENVRAFTDGLEVPVDEVRRYLALREAAHQRLFAHVPWLRSHLLGSVESFARGISVDADRIAEAAQGVDPTNPESLQEALQSGIFEPESTPAQKAALARLETALALVEGWVDHVTDEAAKNVLPHANALRETMRRRRATGGPAEHAFATLVGLELRPRRAREATQLWELLLTRGGQTARDAVWDHPDLLPVAEDLDDAAAFVDRRLGGPQGSGEGTGGVPDDMDAALRELLDGGSEGGSGGGSQDGPKGPEQG</sequence>